<dbReference type="Pfam" id="PF02146">
    <property type="entry name" value="SIR2"/>
    <property type="match status" value="1"/>
</dbReference>
<dbReference type="InterPro" id="IPR003000">
    <property type="entry name" value="Sirtuin"/>
</dbReference>
<dbReference type="InterPro" id="IPR050134">
    <property type="entry name" value="NAD-dep_sirtuin_deacylases"/>
</dbReference>
<comment type="caution">
    <text evidence="1">The sequence shown here is derived from an EMBL/GenBank/DDBJ whole genome shotgun (WGS) entry which is preliminary data.</text>
</comment>
<accession>A0ABW9UAD6</accession>
<protein>
    <submittedName>
        <fullName evidence="1">Sir2 silent information regulator family NAD-dependent deacetylase</fullName>
    </submittedName>
</protein>
<dbReference type="RefSeq" id="WP_157320296.1">
    <property type="nucleotide sequence ID" value="NZ_WSEM01000016.1"/>
</dbReference>
<dbReference type="SUPFAM" id="SSF52467">
    <property type="entry name" value="DHS-like NAD/FAD-binding domain"/>
    <property type="match status" value="1"/>
</dbReference>
<proteinExistence type="predicted"/>
<evidence type="ECO:0000313" key="1">
    <source>
        <dbReference type="EMBL" id="MVQ36361.1"/>
    </source>
</evidence>
<name>A0ABW9UAD6_9BACL</name>
<dbReference type="PANTHER" id="PTHR11085">
    <property type="entry name" value="NAD-DEPENDENT PROTEIN DEACYLASE SIRTUIN-5, MITOCHONDRIAL-RELATED"/>
    <property type="match status" value="1"/>
</dbReference>
<dbReference type="PANTHER" id="PTHR11085:SF10">
    <property type="entry name" value="NAD-DEPENDENT PROTEIN DEACYLASE SIRTUIN-5, MITOCHONDRIAL-RELATED"/>
    <property type="match status" value="1"/>
</dbReference>
<sequence>MGDSYQKRIEKAKRALEDTEYILLGAGGGLSAAAGKTYKRQRFSDNLSPFINRYGLTVRYSSAFYPFPLREERWAYLANYISFNYYDFGPTKIYKDLYQLVQDKKYFILTSNVDGQFEKAGFSAHKIFEVRGNYGYLQCAQNCHDKRYSNEMLVRKMVEETINCKIPPELVPLCPECSREMVPTVLPNLIQDEKWYEQEALYGDFNLSSTKGKSIYLELGLENNNFIKLEYRNETIIFLEDMREVISSLMNPSGCQFGSA</sequence>
<evidence type="ECO:0000313" key="2">
    <source>
        <dbReference type="Proteomes" id="UP000467637"/>
    </source>
</evidence>
<organism evidence="1 2">
    <name type="scientific">Paenibacillus anseongense</name>
    <dbReference type="NCBI Taxonomy" id="2682845"/>
    <lineage>
        <taxon>Bacteria</taxon>
        <taxon>Bacillati</taxon>
        <taxon>Bacillota</taxon>
        <taxon>Bacilli</taxon>
        <taxon>Bacillales</taxon>
        <taxon>Paenibacillaceae</taxon>
        <taxon>Paenibacillus</taxon>
    </lineage>
</organism>
<gene>
    <name evidence="1" type="ORF">GON05_17265</name>
</gene>
<dbReference type="EMBL" id="WSEM01000016">
    <property type="protein sequence ID" value="MVQ36361.1"/>
    <property type="molecule type" value="Genomic_DNA"/>
</dbReference>
<keyword evidence="2" id="KW-1185">Reference proteome</keyword>
<dbReference type="Gene3D" id="3.40.50.1220">
    <property type="entry name" value="TPP-binding domain"/>
    <property type="match status" value="1"/>
</dbReference>
<dbReference type="Proteomes" id="UP000467637">
    <property type="component" value="Unassembled WGS sequence"/>
</dbReference>
<dbReference type="InterPro" id="IPR029035">
    <property type="entry name" value="DHS-like_NAD/FAD-binding_dom"/>
</dbReference>
<reference evidence="1 2" key="1">
    <citation type="submission" date="2019-12" db="EMBL/GenBank/DDBJ databases">
        <authorList>
            <person name="Huq M.A."/>
        </authorList>
    </citation>
    <scope>NUCLEOTIDE SEQUENCE [LARGE SCALE GENOMIC DNA]</scope>
    <source>
        <strain evidence="1 2">MAH-34</strain>
    </source>
</reference>